<dbReference type="Proteomes" id="UP000271889">
    <property type="component" value="Unassembled WGS sequence"/>
</dbReference>
<sequence length="80" mass="8442">MDANLSKASSKTEGAVALADELVLEFLFMELTEPQAAQMAKNAGDGAMFDRNPVLEQLASVSKASSQFFSMGNACGTSTY</sequence>
<proteinExistence type="predicted"/>
<protein>
    <submittedName>
        <fullName evidence="1">Uncharacterized protein</fullName>
    </submittedName>
</protein>
<dbReference type="EMBL" id="UYRV01107016">
    <property type="protein sequence ID" value="VDN22976.1"/>
    <property type="molecule type" value="Genomic_DNA"/>
</dbReference>
<reference evidence="1 2" key="1">
    <citation type="submission" date="2018-11" db="EMBL/GenBank/DDBJ databases">
        <authorList>
            <consortium name="Pathogen Informatics"/>
        </authorList>
    </citation>
    <scope>NUCLEOTIDE SEQUENCE [LARGE SCALE GENOMIC DNA]</scope>
</reference>
<organism evidence="1 2">
    <name type="scientific">Cylicostephanus goldi</name>
    <name type="common">Nematode worm</name>
    <dbReference type="NCBI Taxonomy" id="71465"/>
    <lineage>
        <taxon>Eukaryota</taxon>
        <taxon>Metazoa</taxon>
        <taxon>Ecdysozoa</taxon>
        <taxon>Nematoda</taxon>
        <taxon>Chromadorea</taxon>
        <taxon>Rhabditida</taxon>
        <taxon>Rhabditina</taxon>
        <taxon>Rhabditomorpha</taxon>
        <taxon>Strongyloidea</taxon>
        <taxon>Strongylidae</taxon>
        <taxon>Cylicostephanus</taxon>
    </lineage>
</organism>
<evidence type="ECO:0000313" key="1">
    <source>
        <dbReference type="EMBL" id="VDN22976.1"/>
    </source>
</evidence>
<keyword evidence="2" id="KW-1185">Reference proteome</keyword>
<dbReference type="OrthoDB" id="6777263at2759"/>
<dbReference type="AlphaFoldDB" id="A0A3P7PXZ4"/>
<evidence type="ECO:0000313" key="2">
    <source>
        <dbReference type="Proteomes" id="UP000271889"/>
    </source>
</evidence>
<gene>
    <name evidence="1" type="ORF">CGOC_LOCUS9454</name>
</gene>
<accession>A0A3P7PXZ4</accession>
<name>A0A3P7PXZ4_CYLGO</name>